<dbReference type="AlphaFoldDB" id="A0AAD9H466"/>
<evidence type="ECO:0000313" key="3">
    <source>
        <dbReference type="Proteomes" id="UP001232148"/>
    </source>
</evidence>
<protein>
    <submittedName>
        <fullName evidence="2">Uncharacterized protein</fullName>
    </submittedName>
</protein>
<evidence type="ECO:0000256" key="1">
    <source>
        <dbReference type="SAM" id="SignalP"/>
    </source>
</evidence>
<dbReference type="EMBL" id="MU843058">
    <property type="protein sequence ID" value="KAK2022141.1"/>
    <property type="molecule type" value="Genomic_DNA"/>
</dbReference>
<feature type="chain" id="PRO_5042083959" evidence="1">
    <location>
        <begin position="19"/>
        <end position="114"/>
    </location>
</feature>
<organism evidence="2 3">
    <name type="scientific">Colletotrichum zoysiae</name>
    <dbReference type="NCBI Taxonomy" id="1216348"/>
    <lineage>
        <taxon>Eukaryota</taxon>
        <taxon>Fungi</taxon>
        <taxon>Dikarya</taxon>
        <taxon>Ascomycota</taxon>
        <taxon>Pezizomycotina</taxon>
        <taxon>Sordariomycetes</taxon>
        <taxon>Hypocreomycetidae</taxon>
        <taxon>Glomerellales</taxon>
        <taxon>Glomerellaceae</taxon>
        <taxon>Colletotrichum</taxon>
        <taxon>Colletotrichum graminicola species complex</taxon>
    </lineage>
</organism>
<keyword evidence="3" id="KW-1185">Reference proteome</keyword>
<name>A0AAD9H466_9PEZI</name>
<feature type="signal peptide" evidence="1">
    <location>
        <begin position="1"/>
        <end position="18"/>
    </location>
</feature>
<gene>
    <name evidence="2" type="ORF">LX32DRAFT_603388</name>
</gene>
<dbReference type="Proteomes" id="UP001232148">
    <property type="component" value="Unassembled WGS sequence"/>
</dbReference>
<comment type="caution">
    <text evidence="2">The sequence shown here is derived from an EMBL/GenBank/DDBJ whole genome shotgun (WGS) entry which is preliminary data.</text>
</comment>
<accession>A0AAD9H466</accession>
<sequence>MRFYITALIASLATISMADTMTVFTECGPFGLCDSKNAIFYTASGTYNVDANKGCRGTGVPGMTEFCVDWDRFRGHFKFSHQAKKRCLVMRSRASQACPAYRCDKSEWEEVGCN</sequence>
<proteinExistence type="predicted"/>
<reference evidence="2" key="1">
    <citation type="submission" date="2021-06" db="EMBL/GenBank/DDBJ databases">
        <title>Comparative genomics, transcriptomics and evolutionary studies reveal genomic signatures of adaptation to plant cell wall in hemibiotrophic fungi.</title>
        <authorList>
            <consortium name="DOE Joint Genome Institute"/>
            <person name="Baroncelli R."/>
            <person name="Diaz J.F."/>
            <person name="Benocci T."/>
            <person name="Peng M."/>
            <person name="Battaglia E."/>
            <person name="Haridas S."/>
            <person name="Andreopoulos W."/>
            <person name="Labutti K."/>
            <person name="Pangilinan J."/>
            <person name="Floch G.L."/>
            <person name="Makela M.R."/>
            <person name="Henrissat B."/>
            <person name="Grigoriev I.V."/>
            <person name="Crouch J.A."/>
            <person name="De Vries R.P."/>
            <person name="Sukno S.A."/>
            <person name="Thon M.R."/>
        </authorList>
    </citation>
    <scope>NUCLEOTIDE SEQUENCE</scope>
    <source>
        <strain evidence="2">MAFF235873</strain>
    </source>
</reference>
<evidence type="ECO:0000313" key="2">
    <source>
        <dbReference type="EMBL" id="KAK2022141.1"/>
    </source>
</evidence>
<keyword evidence="1" id="KW-0732">Signal</keyword>